<gene>
    <name evidence="1" type="ORF">C1SCF055_LOCUS32896</name>
</gene>
<dbReference type="EMBL" id="CAMXCT010004013">
    <property type="protein sequence ID" value="CAI4007332.1"/>
    <property type="molecule type" value="Genomic_DNA"/>
</dbReference>
<dbReference type="EMBL" id="CAMXCT020004013">
    <property type="protein sequence ID" value="CAL1160707.1"/>
    <property type="molecule type" value="Genomic_DNA"/>
</dbReference>
<accession>A0A9P1GE27</accession>
<keyword evidence="3" id="KW-1185">Reference proteome</keyword>
<organism evidence="1">
    <name type="scientific">Cladocopium goreaui</name>
    <dbReference type="NCBI Taxonomy" id="2562237"/>
    <lineage>
        <taxon>Eukaryota</taxon>
        <taxon>Sar</taxon>
        <taxon>Alveolata</taxon>
        <taxon>Dinophyceae</taxon>
        <taxon>Suessiales</taxon>
        <taxon>Symbiodiniaceae</taxon>
        <taxon>Cladocopium</taxon>
    </lineage>
</organism>
<dbReference type="Proteomes" id="UP001152797">
    <property type="component" value="Unassembled WGS sequence"/>
</dbReference>
<protein>
    <submittedName>
        <fullName evidence="1">Uncharacterized protein</fullName>
    </submittedName>
</protein>
<evidence type="ECO:0000313" key="2">
    <source>
        <dbReference type="EMBL" id="CAL4794644.1"/>
    </source>
</evidence>
<dbReference type="EMBL" id="CAMXCT030004013">
    <property type="protein sequence ID" value="CAL4794644.1"/>
    <property type="molecule type" value="Genomic_DNA"/>
</dbReference>
<reference evidence="2 3" key="2">
    <citation type="submission" date="2024-05" db="EMBL/GenBank/DDBJ databases">
        <authorList>
            <person name="Chen Y."/>
            <person name="Shah S."/>
            <person name="Dougan E. K."/>
            <person name="Thang M."/>
            <person name="Chan C."/>
        </authorList>
    </citation>
    <scope>NUCLEOTIDE SEQUENCE [LARGE SCALE GENOMIC DNA]</scope>
</reference>
<proteinExistence type="predicted"/>
<dbReference type="OrthoDB" id="477203at2759"/>
<comment type="caution">
    <text evidence="1">The sequence shown here is derived from an EMBL/GenBank/DDBJ whole genome shotgun (WGS) entry which is preliminary data.</text>
</comment>
<reference evidence="1" key="1">
    <citation type="submission" date="2022-10" db="EMBL/GenBank/DDBJ databases">
        <authorList>
            <person name="Chen Y."/>
            <person name="Dougan E. K."/>
            <person name="Chan C."/>
            <person name="Rhodes N."/>
            <person name="Thang M."/>
        </authorList>
    </citation>
    <scope>NUCLEOTIDE SEQUENCE</scope>
</reference>
<evidence type="ECO:0000313" key="1">
    <source>
        <dbReference type="EMBL" id="CAI4007332.1"/>
    </source>
</evidence>
<sequence length="1725" mass="198054">MDFDDGGSDSQEGRDDFQSLTTDLEPFACDHPLLKFGQVGYNGPAGFMWDFAYVYDNLHALGEKKQKYKMLKELQEQCCEGQHLSREDLHVKKERRRGCLAVDAVSTLLVLHFLLDLLNKSRTDAKALTMRNYFKDVGMLVTQEASRHNDVLKFSVGDFPMHVLPTGKLQGFRLWLGRHVHKQVVQLWLTLWKWMAREDNGPLLTEDISSNDDEEPSLVDLLMFCVNFIHSYKAAHSFRQPPPFSTDSMRNLQQCVLKFVAWVVNNVVLEMMTQQDDSQPVPSRRVRRNSDANLRKMSPHEIWRVIEQSKDTGVSYQKICALRKDDPQGGISEQLTWVWQRKLLSMYRQSSRLSFLNVKNFAIVTDASTHSNKDYLMSLAYDPVNGVGAHMCSVHVRSTKVLHPQEMELTPEAERLAARREIERLSSLKFLQGLSAQICKLTDLRLDDFKFPEVLLKMLELQPGDNFFFDDNVAVLNGEEFQLSQLRQLSDLPCLHCIMDQGKVGCAAAAFVTSQAGLQIHFTFDKIHRLLRDLKNPIKAAGLESCVLATTYLFSVNTKPFGSGQWFTEKTQILEAFFESNSFDCQWFQALKERIANDFGMEGCSDREIFDSIPEQLESWRLKGGLAKASRWFSWNEGAAVHLKEWHSSLMLLSWYFPTDLDTDGQSGLLGLKGCLTQMYWEDAHIIFRVQYGMWSWYSQQIHDVKSPEHAIIESLEMVESWMSHQSLQTLAESWSAQTWADVERFVPDQEAFIARVNTYALGCLMNRCATLSKFSAPPETWVGLLDPQQAQVTRMRLLKEHRWFQSLRCSMAPFAAELASDIETVFDLPCRHLCHLCHFDFGAAQELAKLLIGGFADSKVVEDIHQACRVATNPGSNKKLSGATLQLVCQFSEVLDKRGIVHPAALTREEFLDKWPDARDDFNCRQEFKSSSHSLPARYSEILTKKMWRTVSEDWLRTSYGAWQWMIQYCGQRLADQGVRLEDGLLNRLAFQGQVIEVNFVYLLILGNLKWQALAWPLKLVDAADDDYRMMRWVLDSSSSCQWLQCSLNMPAFQTKLVWSNEFGIHWQQVGPPETFAQNCLRRSNGLTFTDLCLMGRHLFGSEIKEKSRKDILLKLALHFGDDFAELVLECDSKTTKKSSSDPDQAALVKAVFDHLDADEQKEFRSVKENVYREEKTQKQLKWRKLLNEKMEEQAEASDAVKMEDEEDLEEEVKQTKLNVLKQQLNLLRKQLLLLNLPKKQLLLLKWLKELLRLKLLKELLLLNLLKQQLLLLNFPKKQLLLLKLLKELLRLKLLKELLLLNLLKQQLLLLNLLKQQLLLLNLHPRLNRLSQLGQRLCLAEMSGLECTQHLPSSEALSPTVGSSCPSAASEDDDQEKWLDDKLQQISSLDFYDFLAFSKFNRRVDWPEGLHHVKSTCQDFLDFDQENGGRASKVWPSFLCEAYPFLRGATSCLEMMVLVAERFLFNLVNFNELDQLEFVEFCAGRAHLSREMLRQGFHQGASVDILFHPHHDMLSSKGLRTWFDMVVASRRKSLHWFATRCSSFVPLCISQSMRYEENSFYGDRSRPWVEQGNLQQEVTAMMMFFSFLLDCIPVLEQPTGSVLPKLPSLRNVLWFFDFKKTVTYMGSFAGPTSKPLQIWHPSSGPGSLFAAIARPRPDGLDNLASSGQSWDGSHTYTGNKEMLIKASTTRQSLALVSPKSTSRFELRENFTTLNLLSVVHSKVS</sequence>
<name>A0A9P1GE27_9DINO</name>
<evidence type="ECO:0000313" key="3">
    <source>
        <dbReference type="Proteomes" id="UP001152797"/>
    </source>
</evidence>